<evidence type="ECO:0000259" key="6">
    <source>
        <dbReference type="SMART" id="SM00382"/>
    </source>
</evidence>
<dbReference type="InterPro" id="IPR027417">
    <property type="entry name" value="P-loop_NTPase"/>
</dbReference>
<feature type="domain" description="AAA+ ATPase" evidence="6">
    <location>
        <begin position="436"/>
        <end position="559"/>
    </location>
</feature>
<dbReference type="Pfam" id="PF00004">
    <property type="entry name" value="AAA"/>
    <property type="match status" value="1"/>
</dbReference>
<keyword evidence="2" id="KW-0547">Nucleotide-binding</keyword>
<evidence type="ECO:0000256" key="5">
    <source>
        <dbReference type="SAM" id="SignalP"/>
    </source>
</evidence>
<dbReference type="Gene3D" id="1.10.8.60">
    <property type="match status" value="1"/>
</dbReference>
<keyword evidence="4" id="KW-0175">Coiled coil</keyword>
<accession>A0AA48I099</accession>
<dbReference type="InterPro" id="IPR003593">
    <property type="entry name" value="AAA+_ATPase"/>
</dbReference>
<dbReference type="AlphaFoldDB" id="A0AA48I099"/>
<dbReference type="PANTHER" id="PTHR23073">
    <property type="entry name" value="26S PROTEASOME REGULATORY SUBUNIT"/>
    <property type="match status" value="1"/>
</dbReference>
<evidence type="ECO:0000313" key="7">
    <source>
        <dbReference type="EMBL" id="BED93021.1"/>
    </source>
</evidence>
<dbReference type="GO" id="GO:0005524">
    <property type="term" value="F:ATP binding"/>
    <property type="evidence" value="ECO:0007669"/>
    <property type="project" value="UniProtKB-KW"/>
</dbReference>
<dbReference type="Proteomes" id="UP001335720">
    <property type="component" value="Chromosome"/>
</dbReference>
<proteinExistence type="inferred from homology"/>
<organism evidence="7">
    <name type="scientific">Candidatus Paraimprobicoccus trichonymphae</name>
    <dbReference type="NCBI Taxonomy" id="3033793"/>
    <lineage>
        <taxon>Bacteria</taxon>
        <taxon>Bacillati</taxon>
        <taxon>Bacillota</taxon>
        <taxon>Clostridia</taxon>
        <taxon>Candidatus Paraimprobicoccus</taxon>
    </lineage>
</organism>
<feature type="chain" id="PRO_5041283120" evidence="5">
    <location>
        <begin position="23"/>
        <end position="648"/>
    </location>
</feature>
<evidence type="ECO:0000256" key="1">
    <source>
        <dbReference type="ARBA" id="ARBA00006914"/>
    </source>
</evidence>
<dbReference type="SMART" id="SM00382">
    <property type="entry name" value="AAA"/>
    <property type="match status" value="1"/>
</dbReference>
<dbReference type="InterPro" id="IPR003959">
    <property type="entry name" value="ATPase_AAA_core"/>
</dbReference>
<sequence>MKNKKNIFAKKAISIISSSVMAMTFVGSARPVEASFWGIHFESDRQAIRDTMREMVSKFFVSLAQYTDLFFVAMISQFSEEANDYMQQAVNCSSYDELMILKGKLQTLIDGASMKLSLAEVQRQEQVRLKHEQDEQDRLRKIEQKEKEERERKIQEQKEERERLEKEELKRIEEEKTRKEEEAKKIEDEHRRQIELEEIKLKTAMEIKAQELRAKKSALFDSLITIENDLLNVNSQDDVSTNFINTISGKVDLLRTRIENMEDVERVDAVQNDINNLNSELGEYINRQNAEKMRQEALNIGSVKRDLESMVNGLSSLLDKFKPNSNSDVEAIRTYLLQIEDTVKKITSSAEGESIKKTLSSLNDTIDKLIKTQKQTEERNKIMSDRFNMDAKINSIFQGKREFEEVVGGNFVAKKDLNSFYKALDDYNNGRIPFIPNIGMVLRGKPGTGKTLLVKAFLASKKEKIRTYYIARAEDVTKTYEMASNDYLNDHIVSLVVIDDIDALTNERVGSSSNEYVSNLIKALDAAKGYAIGTIIVTNRTNLDPAITRSNRIDLLTETSSSPTTEEVKQIIGVYTKGLNFDATGDEYESLTNQMVGLKFTGAEIERVMKIAVLSAMKRSDASGNPTEVTLLVSDMEVGMNDVRNSRQ</sequence>
<dbReference type="GO" id="GO:0016887">
    <property type="term" value="F:ATP hydrolysis activity"/>
    <property type="evidence" value="ECO:0007669"/>
    <property type="project" value="InterPro"/>
</dbReference>
<protein>
    <submittedName>
        <fullName evidence="7">SpoVK/Ycf46/Vps4 family protein</fullName>
    </submittedName>
</protein>
<gene>
    <name evidence="7" type="ORF">RsTaC01_0962</name>
</gene>
<evidence type="ECO:0000256" key="4">
    <source>
        <dbReference type="SAM" id="Coils"/>
    </source>
</evidence>
<dbReference type="EMBL" id="AP027925">
    <property type="protein sequence ID" value="BED93021.1"/>
    <property type="molecule type" value="Genomic_DNA"/>
</dbReference>
<dbReference type="KEGG" id="ptrh:RsTaC01_0962"/>
<feature type="coiled-coil region" evidence="4">
    <location>
        <begin position="129"/>
        <end position="196"/>
    </location>
</feature>
<evidence type="ECO:0000256" key="2">
    <source>
        <dbReference type="ARBA" id="ARBA00022741"/>
    </source>
</evidence>
<keyword evidence="3" id="KW-0067">ATP-binding</keyword>
<dbReference type="SUPFAM" id="SSF52540">
    <property type="entry name" value="P-loop containing nucleoside triphosphate hydrolases"/>
    <property type="match status" value="1"/>
</dbReference>
<evidence type="ECO:0000256" key="3">
    <source>
        <dbReference type="ARBA" id="ARBA00022840"/>
    </source>
</evidence>
<name>A0AA48I099_9FIRM</name>
<dbReference type="Gene3D" id="3.40.50.300">
    <property type="entry name" value="P-loop containing nucleotide triphosphate hydrolases"/>
    <property type="match status" value="1"/>
</dbReference>
<feature type="signal peptide" evidence="5">
    <location>
        <begin position="1"/>
        <end position="22"/>
    </location>
</feature>
<comment type="similarity">
    <text evidence="1">Belongs to the AAA ATPase family.</text>
</comment>
<keyword evidence="5" id="KW-0732">Signal</keyword>
<reference evidence="7" key="1">
    <citation type="journal article" date="2023" name="ISME J.">
        <title>Emergence of putative energy parasites within Clostridia revealed by genome analysis of a novel endosymbiotic clade.</title>
        <authorList>
            <person name="Takahashi K."/>
            <person name="Kuwahara H."/>
            <person name="Horikawa Y."/>
            <person name="Izawa K."/>
            <person name="Kato D."/>
            <person name="Inagaki T."/>
            <person name="Yuki M."/>
            <person name="Ohkuma M."/>
            <person name="Hongoh Y."/>
        </authorList>
    </citation>
    <scope>NUCLEOTIDE SEQUENCE</scope>
    <source>
        <strain evidence="7">RsTa-C01</strain>
    </source>
</reference>
<dbReference type="InterPro" id="IPR050221">
    <property type="entry name" value="26S_Proteasome_ATPase"/>
</dbReference>